<feature type="region of interest" description="Disordered" evidence="3">
    <location>
        <begin position="634"/>
        <end position="661"/>
    </location>
</feature>
<evidence type="ECO:0000313" key="7">
    <source>
        <dbReference type="Proteomes" id="UP001338582"/>
    </source>
</evidence>
<dbReference type="GO" id="GO:0007265">
    <property type="term" value="P:Ras protein signal transduction"/>
    <property type="evidence" value="ECO:0007669"/>
    <property type="project" value="TreeGrafter"/>
</dbReference>
<evidence type="ECO:0000313" key="6">
    <source>
        <dbReference type="EMBL" id="WPK24310.1"/>
    </source>
</evidence>
<dbReference type="SMART" id="SM00147">
    <property type="entry name" value="RasGEF"/>
    <property type="match status" value="1"/>
</dbReference>
<evidence type="ECO:0000259" key="5">
    <source>
        <dbReference type="PROSITE" id="PS50212"/>
    </source>
</evidence>
<dbReference type="InterPro" id="IPR008937">
    <property type="entry name" value="Ras-like_GEF"/>
</dbReference>
<evidence type="ECO:0000259" key="4">
    <source>
        <dbReference type="PROSITE" id="PS50009"/>
    </source>
</evidence>
<dbReference type="InterPro" id="IPR036964">
    <property type="entry name" value="RASGEF_cat_dom_sf"/>
</dbReference>
<dbReference type="SMART" id="SM00229">
    <property type="entry name" value="RasGEFN"/>
    <property type="match status" value="1"/>
</dbReference>
<feature type="compositionally biased region" description="Polar residues" evidence="3">
    <location>
        <begin position="576"/>
        <end position="596"/>
    </location>
</feature>
<dbReference type="InterPro" id="IPR000651">
    <property type="entry name" value="Ras-like_Gua-exchang_fac_N"/>
</dbReference>
<dbReference type="Gene3D" id="1.20.870.10">
    <property type="entry name" value="Son of sevenless (SoS) protein Chain: S domain 1"/>
    <property type="match status" value="1"/>
</dbReference>
<gene>
    <name evidence="6" type="ORF">PUMCH_001578</name>
</gene>
<dbReference type="PANTHER" id="PTHR23113">
    <property type="entry name" value="GUANINE NUCLEOTIDE EXCHANGE FACTOR"/>
    <property type="match status" value="1"/>
</dbReference>
<evidence type="ECO:0008006" key="8">
    <source>
        <dbReference type="Google" id="ProtNLM"/>
    </source>
</evidence>
<dbReference type="PANTHER" id="PTHR23113:SF363">
    <property type="entry name" value="PROTEIN SON OF SEVENLESS"/>
    <property type="match status" value="1"/>
</dbReference>
<protein>
    <recommendedName>
        <fullName evidence="8">Ras GEF</fullName>
    </recommendedName>
</protein>
<dbReference type="InterPro" id="IPR023578">
    <property type="entry name" value="Ras_GEF_dom_sf"/>
</dbReference>
<dbReference type="Gene3D" id="1.10.840.10">
    <property type="entry name" value="Ras guanine-nucleotide exchange factors catalytic domain"/>
    <property type="match status" value="1"/>
</dbReference>
<dbReference type="GO" id="GO:0005886">
    <property type="term" value="C:plasma membrane"/>
    <property type="evidence" value="ECO:0007669"/>
    <property type="project" value="TreeGrafter"/>
</dbReference>
<evidence type="ECO:0000256" key="1">
    <source>
        <dbReference type="ARBA" id="ARBA00022658"/>
    </source>
</evidence>
<dbReference type="CDD" id="cd06224">
    <property type="entry name" value="REM"/>
    <property type="match status" value="1"/>
</dbReference>
<feature type="compositionally biased region" description="Basic and acidic residues" evidence="3">
    <location>
        <begin position="637"/>
        <end position="646"/>
    </location>
</feature>
<reference evidence="6 7" key="1">
    <citation type="submission" date="2023-10" db="EMBL/GenBank/DDBJ databases">
        <title>Draft Genome Sequence of Candida saopaulonensis from a very Premature Infant with Sepsis.</title>
        <authorList>
            <person name="Ning Y."/>
            <person name="Dai R."/>
            <person name="Xiao M."/>
            <person name="Xu Y."/>
            <person name="Yan Q."/>
            <person name="Zhang L."/>
        </authorList>
    </citation>
    <scope>NUCLEOTIDE SEQUENCE [LARGE SCALE GENOMIC DNA]</scope>
    <source>
        <strain evidence="6 7">19XY460</strain>
    </source>
</reference>
<proteinExistence type="predicted"/>
<evidence type="ECO:0000256" key="2">
    <source>
        <dbReference type="PROSITE-ProRule" id="PRU00168"/>
    </source>
</evidence>
<dbReference type="EMBL" id="CP138895">
    <property type="protein sequence ID" value="WPK24310.1"/>
    <property type="molecule type" value="Genomic_DNA"/>
</dbReference>
<dbReference type="PROSITE" id="PS50212">
    <property type="entry name" value="RASGEF_NTER"/>
    <property type="match status" value="1"/>
</dbReference>
<dbReference type="GO" id="GO:0005085">
    <property type="term" value="F:guanyl-nucleotide exchange factor activity"/>
    <property type="evidence" value="ECO:0007669"/>
    <property type="project" value="UniProtKB-KW"/>
</dbReference>
<dbReference type="KEGG" id="asau:88172643"/>
<dbReference type="GeneID" id="88172643"/>
<feature type="domain" description="N-terminal Ras-GEF" evidence="5">
    <location>
        <begin position="63"/>
        <end position="194"/>
    </location>
</feature>
<dbReference type="Pfam" id="PF00618">
    <property type="entry name" value="RasGEF_N"/>
    <property type="match status" value="1"/>
</dbReference>
<dbReference type="Pfam" id="PF00617">
    <property type="entry name" value="RasGEF"/>
    <property type="match status" value="1"/>
</dbReference>
<organism evidence="6 7">
    <name type="scientific">Australozyma saopauloensis</name>
    <dbReference type="NCBI Taxonomy" id="291208"/>
    <lineage>
        <taxon>Eukaryota</taxon>
        <taxon>Fungi</taxon>
        <taxon>Dikarya</taxon>
        <taxon>Ascomycota</taxon>
        <taxon>Saccharomycotina</taxon>
        <taxon>Pichiomycetes</taxon>
        <taxon>Metschnikowiaceae</taxon>
        <taxon>Australozyma</taxon>
    </lineage>
</organism>
<accession>A0AAX4H6W8</accession>
<feature type="domain" description="Ras-GEF" evidence="4">
    <location>
        <begin position="1053"/>
        <end position="1329"/>
    </location>
</feature>
<dbReference type="SUPFAM" id="SSF48366">
    <property type="entry name" value="Ras GEF"/>
    <property type="match status" value="1"/>
</dbReference>
<keyword evidence="7" id="KW-1185">Reference proteome</keyword>
<sequence>MDTTLIGLNTRKSPNNTLLGPEQSQRTEIFAYNNHHESIFDDARYFPSLSGADESVVKFDEATPSYINRATLQALLVHMTSPDVIDYNLLCDFFLTYRTFSNAHTVMNLLLIRLVWALQYVNSGSEDTEKIGKLVLLRTFVVMRHWLLNYFVDDFEPDDKLRDRFALNMNSITSESLFISQENVFELKIITDLKTHYLTQLNQFFGTNYKVDDKQEVYKMLLPLSTDNRNQNKLQKSHTESSIHTNPSFRRLAMLSLYDLRTHHKCLVFEGDSEEENPQLSIQNLICHHKSSRVSLNDRLQEFRSSRIHKQNISSRKPLLSKQLTPKNNYMNINNSSLALKRTARPNDNQVTLSQSKLDPGFSTNGNIKLPTSRIFRIVPSSPVKKMEIELRDDYLGSPRRNTQGFSHSIFRTDSLARKDSFKKMMDGWKKSFQNDSKMVSSDNPFIYPDPQEGESHVPAEVHDINTAMSSGKMSLRSDVLSARIIDELEFLIRCYVNETGSGHESAMKRATVAYSRLSKNNGNTRISSSGSVLIHNHESRSEAHLQNILEKNNSQILNQSATEEQNLDNIEQKSSRISSSDFVQGGSEASGQSRDSSFHGRVTSIDWNDEDLKFENSGEITARDLTFLSPLTPDFDTPKSDDFPKNRSSQSSGYRSSDLDRLNDEIHDLSIAMSPQSMKRKPVLLKVNHFADALSTRRYSKYSLSSNHSRRDSLKSYMTYDSALSFPVDGPENSPTGPSLKKKVGCHDLRKMLQDTAKDDAPEITGKSAEKTPSIRRNSIVSHVSKNLSLRRSVRFSTLHDLNELPFNDYDTSMGSSQRKMQLRLSDLATVNSIFSQSVSVRNNSCKEECVSFDASSTTSATVPGINTHVLKELAAIPDESFSARNPIKSALYKLEGISGLNSKTNTSLASHDSMFNISSPAVFEKAQRLQSLQVVQETNSNGMDTETRQILDEIENADTEDAIEYSSDIEEALAKKPLTPIKTRPKSMIKVSLSASNINSYLLGTAAENRASTGLLNPKFVLEEYTIVSDKLKVENILESGTHVPFILSFSSRNLAEHFTIIEKDMLQEIDWKELIELQWNKDLTPVNSWLEIIANESYYNNNKGVNLVIARFNLMVNWIISEILLTKDESERIDVISRFIHTAHHCFNMQNFATLMQIILALTSERLNKLRSTWNKLAPGDILTLKNLEQLASPVKNFYNIRLCTNEIVPSRGCIPFVGLYLSDLVFNAERPKFAKSKQTAPNTSGNDDSMGTVGDLSGEIVGEDERMINFSRFRTSVHIVKSLSQSIEWASQYDFLVDDELLRKCLYIKSLDEDEMKKCTEIHSKTSTETETDA</sequence>
<evidence type="ECO:0000256" key="3">
    <source>
        <dbReference type="SAM" id="MobiDB-lite"/>
    </source>
</evidence>
<name>A0AAX4H6W8_9ASCO</name>
<feature type="region of interest" description="Disordered" evidence="3">
    <location>
        <begin position="566"/>
        <end position="603"/>
    </location>
</feature>
<keyword evidence="1 2" id="KW-0344">Guanine-nucleotide releasing factor</keyword>
<dbReference type="InterPro" id="IPR001895">
    <property type="entry name" value="RASGEF_cat_dom"/>
</dbReference>
<dbReference type="Proteomes" id="UP001338582">
    <property type="component" value="Chromosome 2"/>
</dbReference>
<dbReference type="PROSITE" id="PS50009">
    <property type="entry name" value="RASGEF_CAT"/>
    <property type="match status" value="1"/>
</dbReference>
<dbReference type="RefSeq" id="XP_062876693.1">
    <property type="nucleotide sequence ID" value="XM_063020623.1"/>
</dbReference>